<dbReference type="InterPro" id="IPR028364">
    <property type="entry name" value="Ribosomal_uL1/biogenesis"/>
</dbReference>
<dbReference type="Proteomes" id="UP001362899">
    <property type="component" value="Unassembled WGS sequence"/>
</dbReference>
<evidence type="ECO:0000256" key="1">
    <source>
        <dbReference type="ARBA" id="ARBA00010531"/>
    </source>
</evidence>
<dbReference type="GO" id="GO:0003723">
    <property type="term" value="F:RNA binding"/>
    <property type="evidence" value="ECO:0007669"/>
    <property type="project" value="InterPro"/>
</dbReference>
<dbReference type="Gene3D" id="3.30.190.20">
    <property type="match status" value="1"/>
</dbReference>
<evidence type="ECO:0000256" key="3">
    <source>
        <dbReference type="ARBA" id="ARBA00023274"/>
    </source>
</evidence>
<dbReference type="PANTHER" id="PTHR36427:SF3">
    <property type="entry name" value="LARGE RIBOSOMAL SUBUNIT PROTEIN UL1M"/>
    <property type="match status" value="1"/>
</dbReference>
<proteinExistence type="inferred from homology"/>
<dbReference type="InterPro" id="IPR023674">
    <property type="entry name" value="Ribosomal_uL1-like"/>
</dbReference>
<reference evidence="5 6" key="1">
    <citation type="journal article" date="2023" name="Elife">
        <title>Identification of key yeast species and microbe-microbe interactions impacting larval growth of Drosophila in the wild.</title>
        <authorList>
            <person name="Mure A."/>
            <person name="Sugiura Y."/>
            <person name="Maeda R."/>
            <person name="Honda K."/>
            <person name="Sakurai N."/>
            <person name="Takahashi Y."/>
            <person name="Watada M."/>
            <person name="Katoh T."/>
            <person name="Gotoh A."/>
            <person name="Gotoh Y."/>
            <person name="Taniguchi I."/>
            <person name="Nakamura K."/>
            <person name="Hayashi T."/>
            <person name="Katayama T."/>
            <person name="Uemura T."/>
            <person name="Hattori Y."/>
        </authorList>
    </citation>
    <scope>NUCLEOTIDE SEQUENCE [LARGE SCALE GENOMIC DNA]</scope>
    <source>
        <strain evidence="5 6">SB-73</strain>
    </source>
</reference>
<keyword evidence="3" id="KW-0687">Ribonucleoprotein</keyword>
<dbReference type="PANTHER" id="PTHR36427">
    <property type="entry name" value="54S RIBOSOMAL PROTEIN L1, MITOCHONDRIAL"/>
    <property type="match status" value="1"/>
</dbReference>
<comment type="caution">
    <text evidence="5">The sequence shown here is derived from an EMBL/GenBank/DDBJ whole genome shotgun (WGS) entry which is preliminary data.</text>
</comment>
<evidence type="ECO:0000256" key="2">
    <source>
        <dbReference type="ARBA" id="ARBA00022980"/>
    </source>
</evidence>
<dbReference type="PIRSF" id="PIRSF002155">
    <property type="entry name" value="Ribosomal_L1"/>
    <property type="match status" value="1"/>
</dbReference>
<accession>A0AAV5RF78</accession>
<dbReference type="CDD" id="cd00403">
    <property type="entry name" value="Ribosomal_L1"/>
    <property type="match status" value="1"/>
</dbReference>
<sequence>MRVFVRGFAVLRNEKQLAAQKLRVARRNNEQKQATLLQQKLLKEQTAFQQAPHCMDISQAMRYFRAAHVGQNKNCTTITLNMRILAGKGKSAKQKISGTLRFPVQLKESNVWVITSDPVQHEAAIKAGATKVGGIELLNVFRDLEAASSSPSARSADEANVAANADNESKAADAASGEGVFEKVECDRIITTPEMASRFKQFARILGPRGLMPSPKRGTVVTEVADAVLEARSQVNYKQDKDIVCIPVANVSFSDTEIVENILYAVGTLRETMTGTIGRSILHSCGGPHIAVIV</sequence>
<dbReference type="AlphaFoldDB" id="A0AAV5RF78"/>
<dbReference type="EMBL" id="BTGC01000001">
    <property type="protein sequence ID" value="GMM49271.1"/>
    <property type="molecule type" value="Genomic_DNA"/>
</dbReference>
<feature type="region of interest" description="Disordered" evidence="4">
    <location>
        <begin position="149"/>
        <end position="174"/>
    </location>
</feature>
<dbReference type="Gene3D" id="3.40.50.790">
    <property type="match status" value="1"/>
</dbReference>
<organism evidence="5 6">
    <name type="scientific">Starmerella bacillaris</name>
    <name type="common">Yeast</name>
    <name type="synonym">Candida zemplinina</name>
    <dbReference type="NCBI Taxonomy" id="1247836"/>
    <lineage>
        <taxon>Eukaryota</taxon>
        <taxon>Fungi</taxon>
        <taxon>Dikarya</taxon>
        <taxon>Ascomycota</taxon>
        <taxon>Saccharomycotina</taxon>
        <taxon>Dipodascomycetes</taxon>
        <taxon>Dipodascales</taxon>
        <taxon>Trichomonascaceae</taxon>
        <taxon>Starmerella</taxon>
    </lineage>
</organism>
<dbReference type="InterPro" id="IPR002143">
    <property type="entry name" value="Ribosomal_uL1"/>
</dbReference>
<evidence type="ECO:0000313" key="6">
    <source>
        <dbReference type="Proteomes" id="UP001362899"/>
    </source>
</evidence>
<protein>
    <submittedName>
        <fullName evidence="5">Mitochondrial 54S ribosomal protein</fullName>
    </submittedName>
</protein>
<dbReference type="GO" id="GO:0005762">
    <property type="term" value="C:mitochondrial large ribosomal subunit"/>
    <property type="evidence" value="ECO:0007669"/>
    <property type="project" value="TreeGrafter"/>
</dbReference>
<evidence type="ECO:0000313" key="5">
    <source>
        <dbReference type="EMBL" id="GMM49271.1"/>
    </source>
</evidence>
<keyword evidence="6" id="KW-1185">Reference proteome</keyword>
<gene>
    <name evidence="5" type="ORF">DASB73_002290</name>
</gene>
<dbReference type="SUPFAM" id="SSF56808">
    <property type="entry name" value="Ribosomal protein L1"/>
    <property type="match status" value="1"/>
</dbReference>
<feature type="compositionally biased region" description="Low complexity" evidence="4">
    <location>
        <begin position="149"/>
        <end position="166"/>
    </location>
</feature>
<keyword evidence="2 5" id="KW-0689">Ribosomal protein</keyword>
<dbReference type="InterPro" id="IPR016095">
    <property type="entry name" value="Ribosomal_uL1_3-a/b-sand"/>
</dbReference>
<name>A0AAV5RF78_STABA</name>
<dbReference type="Pfam" id="PF00687">
    <property type="entry name" value="Ribosomal_L1"/>
    <property type="match status" value="1"/>
</dbReference>
<dbReference type="GO" id="GO:0003735">
    <property type="term" value="F:structural constituent of ribosome"/>
    <property type="evidence" value="ECO:0007669"/>
    <property type="project" value="InterPro"/>
</dbReference>
<comment type="similarity">
    <text evidence="1">Belongs to the universal ribosomal protein uL1 family.</text>
</comment>
<evidence type="ECO:0000256" key="4">
    <source>
        <dbReference type="SAM" id="MobiDB-lite"/>
    </source>
</evidence>
<dbReference type="GO" id="GO:0006412">
    <property type="term" value="P:translation"/>
    <property type="evidence" value="ECO:0007669"/>
    <property type="project" value="InterPro"/>
</dbReference>